<dbReference type="PROSITE" id="PS51635">
    <property type="entry name" value="PNPLA"/>
    <property type="match status" value="1"/>
</dbReference>
<dbReference type="Gene3D" id="3.40.1090.10">
    <property type="entry name" value="Cytosolic phospholipase A2 catalytic domain"/>
    <property type="match status" value="2"/>
</dbReference>
<dbReference type="RefSeq" id="XP_006695129.1">
    <property type="nucleotide sequence ID" value="XM_006695066.1"/>
</dbReference>
<evidence type="ECO:0000256" key="1">
    <source>
        <dbReference type="ARBA" id="ARBA00002682"/>
    </source>
</evidence>
<protein>
    <recommendedName>
        <fullName evidence="8">PNPLA domain-containing protein</fullName>
    </recommendedName>
</protein>
<feature type="compositionally biased region" description="Basic and acidic residues" evidence="7">
    <location>
        <begin position="1143"/>
        <end position="1178"/>
    </location>
</feature>
<dbReference type="EMBL" id="GL988044">
    <property type="protein sequence ID" value="EGS19307.1"/>
    <property type="molecule type" value="Genomic_DNA"/>
</dbReference>
<dbReference type="OrthoDB" id="10049244at2759"/>
<dbReference type="KEGG" id="cthr:CTHT_0047600"/>
<dbReference type="InterPro" id="IPR021771">
    <property type="entry name" value="Triacylglycerol_lipase_N"/>
</dbReference>
<feature type="region of interest" description="Disordered" evidence="7">
    <location>
        <begin position="780"/>
        <end position="851"/>
    </location>
</feature>
<keyword evidence="3 5" id="KW-0442">Lipid degradation</keyword>
<feature type="region of interest" description="Disordered" evidence="7">
    <location>
        <begin position="1"/>
        <end position="20"/>
    </location>
</feature>
<dbReference type="GO" id="GO:0016042">
    <property type="term" value="P:lipid catabolic process"/>
    <property type="evidence" value="ECO:0007669"/>
    <property type="project" value="UniProtKB-UniRule"/>
</dbReference>
<reference evidence="9 10" key="1">
    <citation type="journal article" date="2011" name="Cell">
        <title>Insight into structure and assembly of the nuclear pore complex by utilizing the genome of a eukaryotic thermophile.</title>
        <authorList>
            <person name="Amlacher S."/>
            <person name="Sarges P."/>
            <person name="Flemming D."/>
            <person name="van Noort V."/>
            <person name="Kunze R."/>
            <person name="Devos D.P."/>
            <person name="Arumugam M."/>
            <person name="Bork P."/>
            <person name="Hurt E."/>
        </authorList>
    </citation>
    <scope>NUCLEOTIDE SEQUENCE [LARGE SCALE GENOMIC DNA]</scope>
    <source>
        <strain evidence="10">DSM 1495 / CBS 144.50 / IMI 039719</strain>
    </source>
</reference>
<evidence type="ECO:0000256" key="6">
    <source>
        <dbReference type="SAM" id="Coils"/>
    </source>
</evidence>
<keyword evidence="4 5" id="KW-0443">Lipid metabolism</keyword>
<feature type="region of interest" description="Disordered" evidence="7">
    <location>
        <begin position="1046"/>
        <end position="1189"/>
    </location>
</feature>
<feature type="active site" description="Proton acceptor" evidence="5">
    <location>
        <position position="401"/>
    </location>
</feature>
<evidence type="ECO:0000256" key="7">
    <source>
        <dbReference type="SAM" id="MobiDB-lite"/>
    </source>
</evidence>
<accession>G0SAS7</accession>
<feature type="short sequence motif" description="GXSXG" evidence="5">
    <location>
        <begin position="250"/>
        <end position="254"/>
    </location>
</feature>
<feature type="compositionally biased region" description="Low complexity" evidence="7">
    <location>
        <begin position="833"/>
        <end position="848"/>
    </location>
</feature>
<dbReference type="GO" id="GO:0006641">
    <property type="term" value="P:triglyceride metabolic process"/>
    <property type="evidence" value="ECO:0007669"/>
    <property type="project" value="UniProtKB-ARBA"/>
</dbReference>
<feature type="compositionally biased region" description="Acidic residues" evidence="7">
    <location>
        <begin position="654"/>
        <end position="665"/>
    </location>
</feature>
<dbReference type="InterPro" id="IPR050301">
    <property type="entry name" value="NTE"/>
</dbReference>
<dbReference type="eggNOG" id="KOG2214">
    <property type="taxonomic scope" value="Eukaryota"/>
</dbReference>
<keyword evidence="10" id="KW-1185">Reference proteome</keyword>
<dbReference type="SUPFAM" id="SSF52151">
    <property type="entry name" value="FabD/lysophospholipase-like"/>
    <property type="match status" value="1"/>
</dbReference>
<dbReference type="Pfam" id="PF11815">
    <property type="entry name" value="DUF3336"/>
    <property type="match status" value="1"/>
</dbReference>
<feature type="region of interest" description="Disordered" evidence="7">
    <location>
        <begin position="876"/>
        <end position="1031"/>
    </location>
</feature>
<evidence type="ECO:0000259" key="8">
    <source>
        <dbReference type="PROSITE" id="PS51635"/>
    </source>
</evidence>
<dbReference type="HOGENOM" id="CLU_272017_0_0_1"/>
<feature type="active site" description="Nucleophile" evidence="5">
    <location>
        <position position="252"/>
    </location>
</feature>
<organism evidence="10">
    <name type="scientific">Chaetomium thermophilum (strain DSM 1495 / CBS 144.50 / IMI 039719)</name>
    <name type="common">Thermochaetoides thermophila</name>
    <dbReference type="NCBI Taxonomy" id="759272"/>
    <lineage>
        <taxon>Eukaryota</taxon>
        <taxon>Fungi</taxon>
        <taxon>Dikarya</taxon>
        <taxon>Ascomycota</taxon>
        <taxon>Pezizomycotina</taxon>
        <taxon>Sordariomycetes</taxon>
        <taxon>Sordariomycetidae</taxon>
        <taxon>Sordariales</taxon>
        <taxon>Chaetomiaceae</taxon>
        <taxon>Thermochaetoides</taxon>
    </lineage>
</organism>
<feature type="coiled-coil region" evidence="6">
    <location>
        <begin position="63"/>
        <end position="90"/>
    </location>
</feature>
<feature type="compositionally biased region" description="Low complexity" evidence="7">
    <location>
        <begin position="904"/>
        <end position="934"/>
    </location>
</feature>
<name>G0SAS7_CHATD</name>
<comment type="caution">
    <text evidence="5">Lacks conserved residue(s) required for the propagation of feature annotation.</text>
</comment>
<gene>
    <name evidence="9" type="ORF">CTHT_0047600</name>
</gene>
<comment type="function">
    <text evidence="1">Probable lipid hydrolase.</text>
</comment>
<dbReference type="STRING" id="759272.G0SAS7"/>
<evidence type="ECO:0000256" key="5">
    <source>
        <dbReference type="PROSITE-ProRule" id="PRU01161"/>
    </source>
</evidence>
<dbReference type="GeneID" id="18258798"/>
<feature type="compositionally biased region" description="Basic and acidic residues" evidence="7">
    <location>
        <begin position="1104"/>
        <end position="1122"/>
    </location>
</feature>
<dbReference type="InterPro" id="IPR016035">
    <property type="entry name" value="Acyl_Trfase/lysoPLipase"/>
</dbReference>
<feature type="region of interest" description="Disordered" evidence="7">
    <location>
        <begin position="644"/>
        <end position="665"/>
    </location>
</feature>
<keyword evidence="2 5" id="KW-0378">Hydrolase</keyword>
<dbReference type="AlphaFoldDB" id="G0SAS7"/>
<feature type="region of interest" description="Disordered" evidence="7">
    <location>
        <begin position="438"/>
        <end position="457"/>
    </location>
</feature>
<evidence type="ECO:0000256" key="3">
    <source>
        <dbReference type="ARBA" id="ARBA00022963"/>
    </source>
</evidence>
<dbReference type="PANTHER" id="PTHR14226:SF10">
    <property type="entry name" value="TRIACYLGLYCEROL LIPASE 4-RELATED"/>
    <property type="match status" value="1"/>
</dbReference>
<evidence type="ECO:0000313" key="10">
    <source>
        <dbReference type="Proteomes" id="UP000008066"/>
    </source>
</evidence>
<feature type="domain" description="PNPLA" evidence="8">
    <location>
        <begin position="219"/>
        <end position="414"/>
    </location>
</feature>
<feature type="compositionally biased region" description="Pro residues" evidence="7">
    <location>
        <begin position="948"/>
        <end position="958"/>
    </location>
</feature>
<dbReference type="GO" id="GO:0004806">
    <property type="term" value="F:triacylglycerol lipase activity"/>
    <property type="evidence" value="ECO:0007669"/>
    <property type="project" value="InterPro"/>
</dbReference>
<proteinExistence type="predicted"/>
<evidence type="ECO:0000256" key="4">
    <source>
        <dbReference type="ARBA" id="ARBA00023098"/>
    </source>
</evidence>
<dbReference type="Pfam" id="PF01734">
    <property type="entry name" value="Patatin"/>
    <property type="match status" value="1"/>
</dbReference>
<dbReference type="InterPro" id="IPR002641">
    <property type="entry name" value="PNPLA_dom"/>
</dbReference>
<keyword evidence="6" id="KW-0175">Coiled coil</keyword>
<feature type="compositionally biased region" description="Polar residues" evidence="7">
    <location>
        <begin position="876"/>
        <end position="894"/>
    </location>
</feature>
<dbReference type="PANTHER" id="PTHR14226">
    <property type="entry name" value="NEUROPATHY TARGET ESTERASE/SWISS CHEESE D.MELANOGASTER"/>
    <property type="match status" value="1"/>
</dbReference>
<evidence type="ECO:0000313" key="9">
    <source>
        <dbReference type="EMBL" id="EGS19307.1"/>
    </source>
</evidence>
<evidence type="ECO:0000256" key="2">
    <source>
        <dbReference type="ARBA" id="ARBA00022801"/>
    </source>
</evidence>
<dbReference type="Proteomes" id="UP000008066">
    <property type="component" value="Unassembled WGS sequence"/>
</dbReference>
<sequence length="1189" mass="132538">MFPNKRHSAPSADNSNTRIPLLPSAVSSNVVRAARIGGSVLSGALSTANRASNLLLSVRHGLSSSQRQEARRREERMAELAEQMRNAKSLKDWEQAAKELDMLEGNEAWKEDDDDPEYNAQEIRQALDELLEARSKHDREHQLYIIKTGLRRDLGRMHRRELWCHSYIGTKRLIERYTSTVIETIEQIVADALDRDNETAMVLMQDLTEARANYGRTALCLSGGATLGMTHIGVCKAMYESGLLPYIISGASAGSIIAAVLCSKREEEYESLIQEFPYRDLDVFSPKDATWADYFRTMISQRAVCDIQGLIRVMRSWLGDTTFIEAYHRTRRILNICVTPKEKHDLPTLLNYLTSPHVLIWSAVAASCNLPPVFKSIPLMMKDPSTGEFLPWQPPPRDYIDGSFHHDVPMARLAELFGVSQLVVSQVNPHIVPFLDQNDMLEPSDSPRQRKPGERGFNVSKLATKVKEMAVDEICHRIRTVREVTPLPYGVDNFLDKFHRIMSQNYHGDVTIWPRPSFSDTMRLIANPDPSFMLRQCEVGERAAWPKMSQLRVKLGIEMALDRAVMVLRDKVFFTQNAADLRRKEAGVPDLVSPEPRFVKVVRRPKVKSEVDEEDEESPEEWVLGPKRHSWSCLRFAVQSDFSPFATPEVSPEGTDEEKPNEEEEDGLWIDFSRQRKRQKERSMMMMMMMKMGKRKAYSAHTSPVRRSKSIAQLWSPEVIERLAKTKLRPFEPGELTMPPLRGEVGVRVGGVNTVNGLSTSEEEGVWKRKRRVSFADERGGTLEMGPTPVGTEAQPGNRRASVERRRASVGQVSIPIVTPKRRTASVEEPGESSEMAAARARASGRRSFVPDEDEACLDGVVERQGCLGPIVEASFESSMSSTPGQRSTSGEPSNSPPLLVQASESSPSPTSSGIDKITSTSGTTSGSTSTDSSARIMSLNRDIKLPLSPPPPRPRSPPLELMWGEDGSSDVDLESFVGDPDPYHEDEGMSGNSVGPWFDGEEGEDGGDWHGVAAEPAGTGKRGVVKQKEERGVRARLPVWSAPDWVGEASEDGKADEMSEVSPLTTDVPGRDKQRVPSLVVTPASLPTSPPQEGFAKQNSDSYKPEEKPQPGEVVEREREASTVGEEVFEDAEEWLSPGPDPEPKADEPKHETEVGESEKNATTGKKREREKRKLAQDEWDDLFGPGL</sequence>
<feature type="compositionally biased region" description="Basic and acidic residues" evidence="7">
    <location>
        <begin position="445"/>
        <end position="454"/>
    </location>
</feature>